<dbReference type="InterPro" id="IPR024654">
    <property type="entry name" value="Calcineurin-like_PHP_lpxH"/>
</dbReference>
<keyword evidence="5" id="KW-1185">Reference proteome</keyword>
<dbReference type="STRING" id="29542.A6070_07635"/>
<dbReference type="InterPro" id="IPR029052">
    <property type="entry name" value="Metallo-depent_PP-like"/>
</dbReference>
<protein>
    <recommendedName>
        <fullName evidence="2">Phosphoesterase</fullName>
        <ecNumber evidence="2">3.1.4.-</ecNumber>
    </recommendedName>
</protein>
<dbReference type="EMBL" id="CP015518">
    <property type="protein sequence ID" value="APG25926.1"/>
    <property type="molecule type" value="Genomic_DNA"/>
</dbReference>
<comment type="cofactor">
    <cofactor evidence="2">
        <name>a divalent metal cation</name>
        <dbReference type="ChEBI" id="CHEBI:60240"/>
    </cofactor>
</comment>
<dbReference type="Gene3D" id="3.60.21.10">
    <property type="match status" value="1"/>
</dbReference>
<keyword evidence="2" id="KW-0479">Metal-binding</keyword>
<dbReference type="Proteomes" id="UP000182264">
    <property type="component" value="Chromosome"/>
</dbReference>
<dbReference type="GO" id="GO:0016787">
    <property type="term" value="F:hydrolase activity"/>
    <property type="evidence" value="ECO:0007669"/>
    <property type="project" value="UniProtKB-UniRule"/>
</dbReference>
<evidence type="ECO:0000259" key="3">
    <source>
        <dbReference type="Pfam" id="PF12850"/>
    </source>
</evidence>
<dbReference type="PANTHER" id="PTHR11124">
    <property type="entry name" value="VACUOLAR SORTING PROTEIN VPS29"/>
    <property type="match status" value="1"/>
</dbReference>
<dbReference type="OrthoDB" id="9785951at2"/>
<accession>A0A1L3GJ18</accession>
<dbReference type="InterPro" id="IPR000979">
    <property type="entry name" value="Phosphodiesterase_MJ0936/Vps29"/>
</dbReference>
<dbReference type="GO" id="GO:0046872">
    <property type="term" value="F:metal ion binding"/>
    <property type="evidence" value="ECO:0007669"/>
    <property type="project" value="UniProtKB-KW"/>
</dbReference>
<comment type="similarity">
    <text evidence="1 2">Belongs to the metallophosphoesterase superfamily. YfcE family.</text>
</comment>
<dbReference type="NCBIfam" id="TIGR00040">
    <property type="entry name" value="yfcE"/>
    <property type="match status" value="1"/>
</dbReference>
<evidence type="ECO:0000256" key="2">
    <source>
        <dbReference type="RuleBase" id="RU362039"/>
    </source>
</evidence>
<sequence length="176" mass="19153">MVRIGVLSDTHLRHALSGAGFLDTIEKTVFRDVGMILHAGDLVDPSVLCAFYPRTVHAVRGNMDPADVCLPLRKVFEVAGYRFGMMHGWGAPDGLAERILQEFSGDSLDCLVYGHSHMPDCRHLGRLLLFNPGSAISPRGGHRASVGILEVDGSGIRGKILPIDEHCFGPERVKRG</sequence>
<dbReference type="SUPFAM" id="SSF56300">
    <property type="entry name" value="Metallo-dependent phosphatases"/>
    <property type="match status" value="1"/>
</dbReference>
<dbReference type="KEGG" id="pace:A6070_07635"/>
<evidence type="ECO:0000313" key="5">
    <source>
        <dbReference type="Proteomes" id="UP000182264"/>
    </source>
</evidence>
<gene>
    <name evidence="4" type="ORF">A7E75_13600</name>
</gene>
<dbReference type="Pfam" id="PF12850">
    <property type="entry name" value="Metallophos_2"/>
    <property type="match status" value="1"/>
</dbReference>
<reference evidence="4 5" key="1">
    <citation type="journal article" date="2017" name="Genome Announc.">
        <title>Complete Genome Sequences of Two Acetylene-Fermenting Pelobacter acetylenicus Strains.</title>
        <authorList>
            <person name="Sutton J.M."/>
            <person name="Baesman S.M."/>
            <person name="Fierst J.L."/>
            <person name="Poret-Peterson A.T."/>
            <person name="Oremland R.S."/>
            <person name="Dunlap D.S."/>
            <person name="Akob D.M."/>
        </authorList>
    </citation>
    <scope>NUCLEOTIDE SEQUENCE [LARGE SCALE GENOMIC DNA]</scope>
    <source>
        <strain evidence="4 5">DSM 3247</strain>
    </source>
</reference>
<dbReference type="EC" id="3.1.4.-" evidence="2"/>
<organism evidence="4 5">
    <name type="scientific">Syntrophotalea acetylenica</name>
    <name type="common">Pelobacter acetylenicus</name>
    <dbReference type="NCBI Taxonomy" id="29542"/>
    <lineage>
        <taxon>Bacteria</taxon>
        <taxon>Pseudomonadati</taxon>
        <taxon>Thermodesulfobacteriota</taxon>
        <taxon>Desulfuromonadia</taxon>
        <taxon>Desulfuromonadales</taxon>
        <taxon>Syntrophotaleaceae</taxon>
        <taxon>Syntrophotalea</taxon>
    </lineage>
</organism>
<feature type="domain" description="Calcineurin-like phosphoesterase" evidence="3">
    <location>
        <begin position="3"/>
        <end position="152"/>
    </location>
</feature>
<dbReference type="AlphaFoldDB" id="A0A1L3GJ18"/>
<evidence type="ECO:0000313" key="4">
    <source>
        <dbReference type="EMBL" id="APG25926.1"/>
    </source>
</evidence>
<evidence type="ECO:0000256" key="1">
    <source>
        <dbReference type="ARBA" id="ARBA00008950"/>
    </source>
</evidence>
<proteinExistence type="inferred from homology"/>
<name>A0A1L3GJ18_SYNAC</name>
<dbReference type="RefSeq" id="WP_072287773.1">
    <property type="nucleotide sequence ID" value="NZ_CP015455.1"/>
</dbReference>